<feature type="region of interest" description="Disordered" evidence="1">
    <location>
        <begin position="1"/>
        <end position="23"/>
    </location>
</feature>
<sequence length="23" mass="2636">MEHCEIERSNTGKLHRQKGVVSP</sequence>
<accession>A0A0A8XQX3</accession>
<proteinExistence type="predicted"/>
<protein>
    <submittedName>
        <fullName evidence="2">Uncharacterized protein</fullName>
    </submittedName>
</protein>
<feature type="compositionally biased region" description="Basic and acidic residues" evidence="1">
    <location>
        <begin position="1"/>
        <end position="10"/>
    </location>
</feature>
<name>A0A0A8XQX3_ARUDO</name>
<dbReference type="AlphaFoldDB" id="A0A0A8XQX3"/>
<evidence type="ECO:0000313" key="2">
    <source>
        <dbReference type="EMBL" id="JAD15050.1"/>
    </source>
</evidence>
<reference evidence="2" key="1">
    <citation type="submission" date="2014-09" db="EMBL/GenBank/DDBJ databases">
        <authorList>
            <person name="Magalhaes I.L.F."/>
            <person name="Oliveira U."/>
            <person name="Santos F.R."/>
            <person name="Vidigal T.H.D.A."/>
            <person name="Brescovit A.D."/>
            <person name="Santos A.J."/>
        </authorList>
    </citation>
    <scope>NUCLEOTIDE SEQUENCE</scope>
    <source>
        <tissue evidence="2">Shoot tissue taken approximately 20 cm above the soil surface</tissue>
    </source>
</reference>
<feature type="compositionally biased region" description="Basic residues" evidence="1">
    <location>
        <begin position="13"/>
        <end position="23"/>
    </location>
</feature>
<dbReference type="EMBL" id="GBRH01282845">
    <property type="protein sequence ID" value="JAD15050.1"/>
    <property type="molecule type" value="Transcribed_RNA"/>
</dbReference>
<organism evidence="2">
    <name type="scientific">Arundo donax</name>
    <name type="common">Giant reed</name>
    <name type="synonym">Donax arundinaceus</name>
    <dbReference type="NCBI Taxonomy" id="35708"/>
    <lineage>
        <taxon>Eukaryota</taxon>
        <taxon>Viridiplantae</taxon>
        <taxon>Streptophyta</taxon>
        <taxon>Embryophyta</taxon>
        <taxon>Tracheophyta</taxon>
        <taxon>Spermatophyta</taxon>
        <taxon>Magnoliopsida</taxon>
        <taxon>Liliopsida</taxon>
        <taxon>Poales</taxon>
        <taxon>Poaceae</taxon>
        <taxon>PACMAD clade</taxon>
        <taxon>Arundinoideae</taxon>
        <taxon>Arundineae</taxon>
        <taxon>Arundo</taxon>
    </lineage>
</organism>
<reference evidence="2" key="2">
    <citation type="journal article" date="2015" name="Data Brief">
        <title>Shoot transcriptome of the giant reed, Arundo donax.</title>
        <authorList>
            <person name="Barrero R.A."/>
            <person name="Guerrero F.D."/>
            <person name="Moolhuijzen P."/>
            <person name="Goolsby J.A."/>
            <person name="Tidwell J."/>
            <person name="Bellgard S.E."/>
            <person name="Bellgard M.I."/>
        </authorList>
    </citation>
    <scope>NUCLEOTIDE SEQUENCE</scope>
    <source>
        <tissue evidence="2">Shoot tissue taken approximately 20 cm above the soil surface</tissue>
    </source>
</reference>
<evidence type="ECO:0000256" key="1">
    <source>
        <dbReference type="SAM" id="MobiDB-lite"/>
    </source>
</evidence>